<name>A0A067RBF2_ZOONE</name>
<dbReference type="InParanoid" id="A0A067RBF2"/>
<dbReference type="Proteomes" id="UP000027135">
    <property type="component" value="Unassembled WGS sequence"/>
</dbReference>
<keyword evidence="2" id="KW-1185">Reference proteome</keyword>
<sequence length="104" mass="11691">MLPVSRAIDRRMSGTKSYYGLEGLRKTTKNLGQDSRSPVPKFEPGTSRIRRSDVVISWDRRRTAVTPRTVSLVGVTSKQPASRLGRLLSVPTGRAVRQLKKQRK</sequence>
<protein>
    <submittedName>
        <fullName evidence="1">Uncharacterized protein</fullName>
    </submittedName>
</protein>
<evidence type="ECO:0000313" key="1">
    <source>
        <dbReference type="EMBL" id="KDR15992.1"/>
    </source>
</evidence>
<dbReference type="AlphaFoldDB" id="A0A067RBF2"/>
<organism evidence="1 2">
    <name type="scientific">Zootermopsis nevadensis</name>
    <name type="common">Dampwood termite</name>
    <dbReference type="NCBI Taxonomy" id="136037"/>
    <lineage>
        <taxon>Eukaryota</taxon>
        <taxon>Metazoa</taxon>
        <taxon>Ecdysozoa</taxon>
        <taxon>Arthropoda</taxon>
        <taxon>Hexapoda</taxon>
        <taxon>Insecta</taxon>
        <taxon>Pterygota</taxon>
        <taxon>Neoptera</taxon>
        <taxon>Polyneoptera</taxon>
        <taxon>Dictyoptera</taxon>
        <taxon>Blattodea</taxon>
        <taxon>Blattoidea</taxon>
        <taxon>Termitoidae</taxon>
        <taxon>Termopsidae</taxon>
        <taxon>Zootermopsis</taxon>
    </lineage>
</organism>
<evidence type="ECO:0000313" key="2">
    <source>
        <dbReference type="Proteomes" id="UP000027135"/>
    </source>
</evidence>
<proteinExistence type="predicted"/>
<gene>
    <name evidence="1" type="ORF">L798_10342</name>
</gene>
<reference evidence="1 2" key="1">
    <citation type="journal article" date="2014" name="Nat. Commun.">
        <title>Molecular traces of alternative social organization in a termite genome.</title>
        <authorList>
            <person name="Terrapon N."/>
            <person name="Li C."/>
            <person name="Robertson H.M."/>
            <person name="Ji L."/>
            <person name="Meng X."/>
            <person name="Booth W."/>
            <person name="Chen Z."/>
            <person name="Childers C.P."/>
            <person name="Glastad K.M."/>
            <person name="Gokhale K."/>
            <person name="Gowin J."/>
            <person name="Gronenberg W."/>
            <person name="Hermansen R.A."/>
            <person name="Hu H."/>
            <person name="Hunt B.G."/>
            <person name="Huylmans A.K."/>
            <person name="Khalil S.M."/>
            <person name="Mitchell R.D."/>
            <person name="Munoz-Torres M.C."/>
            <person name="Mustard J.A."/>
            <person name="Pan H."/>
            <person name="Reese J.T."/>
            <person name="Scharf M.E."/>
            <person name="Sun F."/>
            <person name="Vogel H."/>
            <person name="Xiao J."/>
            <person name="Yang W."/>
            <person name="Yang Z."/>
            <person name="Yang Z."/>
            <person name="Zhou J."/>
            <person name="Zhu J."/>
            <person name="Brent C.S."/>
            <person name="Elsik C.G."/>
            <person name="Goodisman M.A."/>
            <person name="Liberles D.A."/>
            <person name="Roe R.M."/>
            <person name="Vargo E.L."/>
            <person name="Vilcinskas A."/>
            <person name="Wang J."/>
            <person name="Bornberg-Bauer E."/>
            <person name="Korb J."/>
            <person name="Zhang G."/>
            <person name="Liebig J."/>
        </authorList>
    </citation>
    <scope>NUCLEOTIDE SEQUENCE [LARGE SCALE GENOMIC DNA]</scope>
    <source>
        <tissue evidence="1">Whole organism</tissue>
    </source>
</reference>
<accession>A0A067RBF2</accession>
<dbReference type="EMBL" id="KK852809">
    <property type="protein sequence ID" value="KDR15992.1"/>
    <property type="molecule type" value="Genomic_DNA"/>
</dbReference>